<organism evidence="1 2">
    <name type="scientific">Steinernema glaseri</name>
    <dbReference type="NCBI Taxonomy" id="37863"/>
    <lineage>
        <taxon>Eukaryota</taxon>
        <taxon>Metazoa</taxon>
        <taxon>Ecdysozoa</taxon>
        <taxon>Nematoda</taxon>
        <taxon>Chromadorea</taxon>
        <taxon>Rhabditida</taxon>
        <taxon>Tylenchina</taxon>
        <taxon>Panagrolaimomorpha</taxon>
        <taxon>Strongyloidoidea</taxon>
        <taxon>Steinernematidae</taxon>
        <taxon>Steinernema</taxon>
    </lineage>
</organism>
<name>A0A1I7Y9H4_9BILA</name>
<proteinExistence type="predicted"/>
<dbReference type="Proteomes" id="UP000095287">
    <property type="component" value="Unplaced"/>
</dbReference>
<protein>
    <submittedName>
        <fullName evidence="2">MSP domain-containing protein</fullName>
    </submittedName>
</protein>
<evidence type="ECO:0000313" key="2">
    <source>
        <dbReference type="WBParaSite" id="L893_g14094.t1"/>
    </source>
</evidence>
<reference evidence="2" key="1">
    <citation type="submission" date="2016-11" db="UniProtKB">
        <authorList>
            <consortium name="WormBaseParasite"/>
        </authorList>
    </citation>
    <scope>IDENTIFICATION</scope>
</reference>
<keyword evidence="1" id="KW-1185">Reference proteome</keyword>
<dbReference type="WBParaSite" id="L893_g14094.t1">
    <property type="protein sequence ID" value="L893_g14094.t1"/>
    <property type="gene ID" value="L893_g14094"/>
</dbReference>
<dbReference type="AlphaFoldDB" id="A0A1I7Y9H4"/>
<accession>A0A1I7Y9H4</accession>
<evidence type="ECO:0000313" key="1">
    <source>
        <dbReference type="Proteomes" id="UP000095287"/>
    </source>
</evidence>
<sequence>MTRYKHINVYRTVGWSRSEPSSQARNPERTNGQMPIRLLNLSTGTVLPLFTEGVDVRNNAANRVPSIEPDDDNSIGDPVSQTINKGNEFVEAKAGQQLVFSRTSLQRDTVVNDELCCALGCTRAKVLYTY</sequence>